<dbReference type="SUPFAM" id="SSF64484">
    <property type="entry name" value="beta and beta-prime subunits of DNA dependent RNA-polymerase"/>
    <property type="match status" value="1"/>
</dbReference>
<feature type="domain" description="RNA polymerase Rpb2" evidence="9">
    <location>
        <begin position="181"/>
        <end position="358"/>
    </location>
</feature>
<dbReference type="GO" id="GO:0006351">
    <property type="term" value="P:DNA-templated transcription"/>
    <property type="evidence" value="ECO:0007669"/>
    <property type="project" value="InterPro"/>
</dbReference>
<comment type="catalytic activity">
    <reaction evidence="7">
        <text>RNA(n) + a ribonucleoside 5'-triphosphate = RNA(n+1) + diphosphate</text>
        <dbReference type="Rhea" id="RHEA:21248"/>
        <dbReference type="Rhea" id="RHEA-COMP:14527"/>
        <dbReference type="Rhea" id="RHEA-COMP:17342"/>
        <dbReference type="ChEBI" id="CHEBI:33019"/>
        <dbReference type="ChEBI" id="CHEBI:61557"/>
        <dbReference type="ChEBI" id="CHEBI:140395"/>
        <dbReference type="EC" id="2.7.7.6"/>
    </reaction>
</comment>
<evidence type="ECO:0000256" key="7">
    <source>
        <dbReference type="ARBA" id="ARBA00048552"/>
    </source>
</evidence>
<proteinExistence type="inferred from homology"/>
<evidence type="ECO:0000256" key="1">
    <source>
        <dbReference type="ARBA" id="ARBA00012418"/>
    </source>
</evidence>
<evidence type="ECO:0000313" key="12">
    <source>
        <dbReference type="EMBL" id="HEH35743.1"/>
    </source>
</evidence>
<dbReference type="PANTHER" id="PTHR20856">
    <property type="entry name" value="DNA-DIRECTED RNA POLYMERASE I SUBUNIT 2"/>
    <property type="match status" value="1"/>
</dbReference>
<dbReference type="Pfam" id="PF04563">
    <property type="entry name" value="RNA_pol_Rpb2_1"/>
    <property type="match status" value="1"/>
</dbReference>
<keyword evidence="4" id="KW-0548">Nucleotidyltransferase</keyword>
<keyword evidence="5" id="KW-0804">Transcription</keyword>
<dbReference type="AlphaFoldDB" id="A0A7J2TJJ0"/>
<dbReference type="Pfam" id="PF04565">
    <property type="entry name" value="RNA_pol_Rpb2_3"/>
    <property type="match status" value="1"/>
</dbReference>
<dbReference type="GO" id="GO:0000428">
    <property type="term" value="C:DNA-directed RNA polymerase complex"/>
    <property type="evidence" value="ECO:0007669"/>
    <property type="project" value="UniProtKB-KW"/>
</dbReference>
<dbReference type="Pfam" id="PF04561">
    <property type="entry name" value="RNA_pol_Rpb2_2"/>
    <property type="match status" value="1"/>
</dbReference>
<dbReference type="EMBL" id="DSLA01000097">
    <property type="protein sequence ID" value="HEH35743.1"/>
    <property type="molecule type" value="Genomic_DNA"/>
</dbReference>
<comment type="subunit">
    <text evidence="6">Part of the RNA polymerase complex.</text>
</comment>
<dbReference type="EC" id="2.7.7.6" evidence="1"/>
<dbReference type="Gene3D" id="3.90.1100.10">
    <property type="match status" value="1"/>
</dbReference>
<evidence type="ECO:0000256" key="2">
    <source>
        <dbReference type="ARBA" id="ARBA00022478"/>
    </source>
</evidence>
<evidence type="ECO:0000256" key="8">
    <source>
        <dbReference type="RuleBase" id="RU000434"/>
    </source>
</evidence>
<keyword evidence="2 12" id="KW-0240">DNA-directed RNA polymerase</keyword>
<dbReference type="InterPro" id="IPR007645">
    <property type="entry name" value="RNA_pol_Rpb2_3"/>
</dbReference>
<protein>
    <recommendedName>
        <fullName evidence="1">DNA-directed RNA polymerase</fullName>
        <ecNumber evidence="1">2.7.7.6</ecNumber>
    </recommendedName>
</protein>
<evidence type="ECO:0000256" key="4">
    <source>
        <dbReference type="ARBA" id="ARBA00022695"/>
    </source>
</evidence>
<keyword evidence="3" id="KW-0808">Transferase</keyword>
<dbReference type="InterPro" id="IPR007644">
    <property type="entry name" value="RNA_pol_bsu_protrusion"/>
</dbReference>
<evidence type="ECO:0000259" key="10">
    <source>
        <dbReference type="Pfam" id="PF04563"/>
    </source>
</evidence>
<accession>A0A7J2TJJ0</accession>
<dbReference type="GO" id="GO:0032549">
    <property type="term" value="F:ribonucleoside binding"/>
    <property type="evidence" value="ECO:0007669"/>
    <property type="project" value="InterPro"/>
</dbReference>
<organism evidence="12">
    <name type="scientific">Archaeoglobus fulgidus</name>
    <dbReference type="NCBI Taxonomy" id="2234"/>
    <lineage>
        <taxon>Archaea</taxon>
        <taxon>Methanobacteriati</taxon>
        <taxon>Methanobacteriota</taxon>
        <taxon>Archaeoglobi</taxon>
        <taxon>Archaeoglobales</taxon>
        <taxon>Archaeoglobaceae</taxon>
        <taxon>Archaeoglobus</taxon>
    </lineage>
</organism>
<comment type="caution">
    <text evidence="12">The sequence shown here is derived from an EMBL/GenBank/DDBJ whole genome shotgun (WGS) entry which is preliminary data.</text>
</comment>
<sequence length="513" mass="58995">MLNTRVLARHYFTHSRLVKHQIDSFNRFIDEGLQKVIDEHKIIELEIPNTYIELGRIKVGYPVVKEADGPQTPLLPSHARLRNLNYAAPIYLEATVYDEKKPLEKEIVEIGMLPVMVKSKVCNLSPERIDKVLEFIYKKKFDSLSYEEKLYLAGEDPVDPGGYFIINGTERAIVTLEDLAPNKILLEREEKYGEIVEVAKCFSQRAGYRALIVVERTKGNILEVTFPQLPKPIKFVILMRALGVESDQDIVEMVSINPQIMRYMLQNIEDPDVSDIQTREDAIEYIGKRVAPGQSREYRMQRAEQVLDQYFLPHLGIEKEARKAKAFFLARMAELIFELHLGLRKEDDKDHYANKRLRLAGDLMEEIFRVAFLRLIKDVKYQLERAKMRGRSMKLSTAVRSDVLTDRIMHPMATGNWVGGRTGISQLIDRHNFMSLISHLRRVVSPLSRSQPHFEARDLHATHWGRICPSETPEGPNCGLVKNYAQYAEVSVGVDEKEIISLLPKLGVEMLRG</sequence>
<dbReference type="Gene3D" id="3.90.1110.10">
    <property type="entry name" value="RNA polymerase Rpb2, domain 2"/>
    <property type="match status" value="1"/>
</dbReference>
<evidence type="ECO:0000256" key="5">
    <source>
        <dbReference type="ARBA" id="ARBA00023163"/>
    </source>
</evidence>
<evidence type="ECO:0000256" key="3">
    <source>
        <dbReference type="ARBA" id="ARBA00022679"/>
    </source>
</evidence>
<evidence type="ECO:0000259" key="9">
    <source>
        <dbReference type="Pfam" id="PF04561"/>
    </source>
</evidence>
<dbReference type="InterPro" id="IPR037034">
    <property type="entry name" value="RNA_pol_Rpb2_2_sf"/>
</dbReference>
<gene>
    <name evidence="12" type="ORF">ENP88_06315</name>
</gene>
<dbReference type="GO" id="GO:0003899">
    <property type="term" value="F:DNA-directed RNA polymerase activity"/>
    <property type="evidence" value="ECO:0007669"/>
    <property type="project" value="UniProtKB-EC"/>
</dbReference>
<feature type="domain" description="RNA polymerase beta subunit protrusion" evidence="10">
    <location>
        <begin position="17"/>
        <end position="405"/>
    </location>
</feature>
<dbReference type="InterPro" id="IPR007642">
    <property type="entry name" value="RNA_pol_Rpb2_2"/>
</dbReference>
<evidence type="ECO:0000256" key="6">
    <source>
        <dbReference type="ARBA" id="ARBA00025838"/>
    </source>
</evidence>
<dbReference type="NCBIfam" id="NF007175">
    <property type="entry name" value="PRK09606.1"/>
    <property type="match status" value="1"/>
</dbReference>
<feature type="domain" description="RNA polymerase Rpb2" evidence="11">
    <location>
        <begin position="426"/>
        <end position="490"/>
    </location>
</feature>
<dbReference type="InterPro" id="IPR015712">
    <property type="entry name" value="DNA-dir_RNA_pol_su2"/>
</dbReference>
<dbReference type="GO" id="GO:0003677">
    <property type="term" value="F:DNA binding"/>
    <property type="evidence" value="ECO:0007669"/>
    <property type="project" value="InterPro"/>
</dbReference>
<name>A0A7J2TJJ0_ARCFL</name>
<evidence type="ECO:0000259" key="11">
    <source>
        <dbReference type="Pfam" id="PF04565"/>
    </source>
</evidence>
<comment type="similarity">
    <text evidence="8">Belongs to the RNA polymerase beta chain family.</text>
</comment>
<reference evidence="12" key="1">
    <citation type="journal article" date="2020" name="mSystems">
        <title>Genome- and Community-Level Interaction Insights into Carbon Utilization and Element Cycling Functions of Hydrothermarchaeota in Hydrothermal Sediment.</title>
        <authorList>
            <person name="Zhou Z."/>
            <person name="Liu Y."/>
            <person name="Xu W."/>
            <person name="Pan J."/>
            <person name="Luo Z.H."/>
            <person name="Li M."/>
        </authorList>
    </citation>
    <scope>NUCLEOTIDE SEQUENCE [LARGE SCALE GENOMIC DNA]</scope>
    <source>
        <strain evidence="12">SpSt-26</strain>
    </source>
</reference>